<feature type="domain" description="2EXR" evidence="1">
    <location>
        <begin position="22"/>
        <end position="88"/>
    </location>
</feature>
<comment type="caution">
    <text evidence="2">The sequence shown here is derived from an EMBL/GenBank/DDBJ whole genome shotgun (WGS) entry which is preliminary data.</text>
</comment>
<dbReference type="Pfam" id="PF20150">
    <property type="entry name" value="2EXR"/>
    <property type="match status" value="1"/>
</dbReference>
<dbReference type="EMBL" id="QGMK01001285">
    <property type="protein sequence ID" value="TVY71277.1"/>
    <property type="molecule type" value="Genomic_DNA"/>
</dbReference>
<accession>A0A8T9C051</accession>
<dbReference type="InterPro" id="IPR045518">
    <property type="entry name" value="2EXR"/>
</dbReference>
<evidence type="ECO:0000313" key="2">
    <source>
        <dbReference type="EMBL" id="TVY71277.1"/>
    </source>
</evidence>
<dbReference type="Proteomes" id="UP000469558">
    <property type="component" value="Unassembled WGS sequence"/>
</dbReference>
<evidence type="ECO:0000313" key="3">
    <source>
        <dbReference type="Proteomes" id="UP000469558"/>
    </source>
</evidence>
<name>A0A8T9C051_9HELO</name>
<proteinExistence type="predicted"/>
<dbReference type="OrthoDB" id="3513892at2759"/>
<gene>
    <name evidence="2" type="ORF">LSUE1_G005965</name>
</gene>
<evidence type="ECO:0000259" key="1">
    <source>
        <dbReference type="Pfam" id="PF20150"/>
    </source>
</evidence>
<organism evidence="2 3">
    <name type="scientific">Lachnellula suecica</name>
    <dbReference type="NCBI Taxonomy" id="602035"/>
    <lineage>
        <taxon>Eukaryota</taxon>
        <taxon>Fungi</taxon>
        <taxon>Dikarya</taxon>
        <taxon>Ascomycota</taxon>
        <taxon>Pezizomycotina</taxon>
        <taxon>Leotiomycetes</taxon>
        <taxon>Helotiales</taxon>
        <taxon>Lachnaceae</taxon>
        <taxon>Lachnellula</taxon>
    </lineage>
</organism>
<dbReference type="AlphaFoldDB" id="A0A8T9C051"/>
<reference evidence="2 3" key="1">
    <citation type="submission" date="2018-05" db="EMBL/GenBank/DDBJ databases">
        <title>Genome sequencing and assembly of the regulated plant pathogen Lachnellula willkommii and related sister species for the development of diagnostic species identification markers.</title>
        <authorList>
            <person name="Giroux E."/>
            <person name="Bilodeau G."/>
        </authorList>
    </citation>
    <scope>NUCLEOTIDE SEQUENCE [LARGE SCALE GENOMIC DNA]</scope>
    <source>
        <strain evidence="2 3">CBS 268.59</strain>
    </source>
</reference>
<keyword evidence="3" id="KW-1185">Reference proteome</keyword>
<sequence>MAKSSAIRFARSAGAPGIRVVEYTIKPRYISITWSASKRVFTSPGRKIIPGLLHACQESRSIAQQHYQLSFGASPETTRIYFNPEIEIVRFIWASLGVSPSLGQKLSLEDRDALQFFIGVMCDKYNLQVGEKFGEDDMYYYLGELDCREVEGTEKWPELACLRTAPEEEPVCSRHWWFDMWNERAACLQSEKWPKAMAKCLELTKEEDTVDEADLFSYMTLLTGNRQMALIDSTVDDGMDSE</sequence>
<protein>
    <recommendedName>
        <fullName evidence="1">2EXR domain-containing protein</fullName>
    </recommendedName>
</protein>